<evidence type="ECO:0000256" key="1">
    <source>
        <dbReference type="SAM" id="MobiDB-lite"/>
    </source>
</evidence>
<dbReference type="Pfam" id="PF14106">
    <property type="entry name" value="DUF4279"/>
    <property type="match status" value="1"/>
</dbReference>
<dbReference type="EMBL" id="BAAAZA010000021">
    <property type="protein sequence ID" value="GAA3885298.1"/>
    <property type="molecule type" value="Genomic_DNA"/>
</dbReference>
<dbReference type="Proteomes" id="UP001501563">
    <property type="component" value="Unassembled WGS sequence"/>
</dbReference>
<feature type="region of interest" description="Disordered" evidence="1">
    <location>
        <begin position="19"/>
        <end position="48"/>
    </location>
</feature>
<sequence>MSAFRMYLRVVSQSLQPEEISKRLGAEPDESTSIGSRKRPQSPPRSHATWIRRVGAAEGCARPEDLESVVVGWGLDFAGSLGRLAESEEAVVSLEIVQEIRDLDDPQQKGIFLGADLLAWMGTARASLDIDQYIYHECGNESGSAVP</sequence>
<protein>
    <submittedName>
        <fullName evidence="2">Uncharacterized protein</fullName>
    </submittedName>
</protein>
<evidence type="ECO:0000313" key="3">
    <source>
        <dbReference type="Proteomes" id="UP001501563"/>
    </source>
</evidence>
<organism evidence="2 3">
    <name type="scientific">Streptomyces lannensis</name>
    <dbReference type="NCBI Taxonomy" id="766498"/>
    <lineage>
        <taxon>Bacteria</taxon>
        <taxon>Bacillati</taxon>
        <taxon>Actinomycetota</taxon>
        <taxon>Actinomycetes</taxon>
        <taxon>Kitasatosporales</taxon>
        <taxon>Streptomycetaceae</taxon>
        <taxon>Streptomyces</taxon>
    </lineage>
</organism>
<accession>A0ABP7KTH6</accession>
<proteinExistence type="predicted"/>
<dbReference type="InterPro" id="IPR025459">
    <property type="entry name" value="DUF4279"/>
</dbReference>
<name>A0ABP7KTH6_9ACTN</name>
<reference evidence="3" key="1">
    <citation type="journal article" date="2019" name="Int. J. Syst. Evol. Microbiol.">
        <title>The Global Catalogue of Microorganisms (GCM) 10K type strain sequencing project: providing services to taxonomists for standard genome sequencing and annotation.</title>
        <authorList>
            <consortium name="The Broad Institute Genomics Platform"/>
            <consortium name="The Broad Institute Genome Sequencing Center for Infectious Disease"/>
            <person name="Wu L."/>
            <person name="Ma J."/>
        </authorList>
    </citation>
    <scope>NUCLEOTIDE SEQUENCE [LARGE SCALE GENOMIC DNA]</scope>
    <source>
        <strain evidence="3">JCM 16578</strain>
    </source>
</reference>
<keyword evidence="3" id="KW-1185">Reference proteome</keyword>
<comment type="caution">
    <text evidence="2">The sequence shown here is derived from an EMBL/GenBank/DDBJ whole genome shotgun (WGS) entry which is preliminary data.</text>
</comment>
<evidence type="ECO:0000313" key="2">
    <source>
        <dbReference type="EMBL" id="GAA3885298.1"/>
    </source>
</evidence>
<gene>
    <name evidence="2" type="ORF">GCM10022207_60790</name>
</gene>